<dbReference type="Proteomes" id="UP000325313">
    <property type="component" value="Unassembled WGS sequence"/>
</dbReference>
<feature type="compositionally biased region" description="Low complexity" evidence="1">
    <location>
        <begin position="63"/>
        <end position="73"/>
    </location>
</feature>
<feature type="compositionally biased region" description="Acidic residues" evidence="1">
    <location>
        <begin position="104"/>
        <end position="113"/>
    </location>
</feature>
<dbReference type="AlphaFoldDB" id="A0A5B0RQU8"/>
<comment type="caution">
    <text evidence="2">The sequence shown here is derived from an EMBL/GenBank/DDBJ whole genome shotgun (WGS) entry which is preliminary data.</text>
</comment>
<protein>
    <submittedName>
        <fullName evidence="2">Uncharacterized protein</fullName>
    </submittedName>
</protein>
<accession>A0A5B0RQU8</accession>
<sequence length="128" mass="14136">MKLFEKGELGHLVGYNDELQSYRILSDNGRIVETSHIQFLEFKGKDQTSTNIDELLILENSNSISETSPSSPIVEDTSHQSPSLKPEVIQSDLSPVTSEKDSDSNDDDLEIEEALVLQQPSTSAPCTL</sequence>
<feature type="compositionally biased region" description="Polar residues" evidence="1">
    <location>
        <begin position="118"/>
        <end position="128"/>
    </location>
</feature>
<name>A0A5B0RQU8_PUCGR</name>
<organism evidence="2 3">
    <name type="scientific">Puccinia graminis f. sp. tritici</name>
    <dbReference type="NCBI Taxonomy" id="56615"/>
    <lineage>
        <taxon>Eukaryota</taxon>
        <taxon>Fungi</taxon>
        <taxon>Dikarya</taxon>
        <taxon>Basidiomycota</taxon>
        <taxon>Pucciniomycotina</taxon>
        <taxon>Pucciniomycetes</taxon>
        <taxon>Pucciniales</taxon>
        <taxon>Pucciniaceae</taxon>
        <taxon>Puccinia</taxon>
    </lineage>
</organism>
<gene>
    <name evidence="2" type="ORF">PGTUg99_036273</name>
</gene>
<feature type="region of interest" description="Disordered" evidence="1">
    <location>
        <begin position="63"/>
        <end position="128"/>
    </location>
</feature>
<evidence type="ECO:0000313" key="2">
    <source>
        <dbReference type="EMBL" id="KAA1127405.1"/>
    </source>
</evidence>
<evidence type="ECO:0000313" key="3">
    <source>
        <dbReference type="Proteomes" id="UP000325313"/>
    </source>
</evidence>
<reference evidence="2 3" key="1">
    <citation type="submission" date="2019-05" db="EMBL/GenBank/DDBJ databases">
        <title>Emergence of the Ug99 lineage of the wheat stem rust pathogen through somatic hybridization.</title>
        <authorList>
            <person name="Li F."/>
            <person name="Upadhyaya N.M."/>
            <person name="Sperschneider J."/>
            <person name="Matny O."/>
            <person name="Nguyen-Phuc H."/>
            <person name="Mago R."/>
            <person name="Raley C."/>
            <person name="Miller M.E."/>
            <person name="Silverstein K.A.T."/>
            <person name="Henningsen E."/>
            <person name="Hirsch C.D."/>
            <person name="Visser B."/>
            <person name="Pretorius Z.A."/>
            <person name="Steffenson B.J."/>
            <person name="Schwessinger B."/>
            <person name="Dodds P.N."/>
            <person name="Figueroa M."/>
        </authorList>
    </citation>
    <scope>NUCLEOTIDE SEQUENCE [LARGE SCALE GENOMIC DNA]</scope>
    <source>
        <strain evidence="2 3">Ug99</strain>
    </source>
</reference>
<proteinExistence type="predicted"/>
<dbReference type="EMBL" id="VDEP01000169">
    <property type="protein sequence ID" value="KAA1127405.1"/>
    <property type="molecule type" value="Genomic_DNA"/>
</dbReference>
<evidence type="ECO:0000256" key="1">
    <source>
        <dbReference type="SAM" id="MobiDB-lite"/>
    </source>
</evidence>